<evidence type="ECO:0000256" key="6">
    <source>
        <dbReference type="SAM" id="Phobius"/>
    </source>
</evidence>
<feature type="repeat" description="TPR" evidence="5">
    <location>
        <begin position="165"/>
        <end position="198"/>
    </location>
</feature>
<dbReference type="AlphaFoldDB" id="A0AB39XCV6"/>
<feature type="domain" description="Cytochrome c-type biogenesis protein H Ig-like" evidence="7">
    <location>
        <begin position="294"/>
        <end position="400"/>
    </location>
</feature>
<dbReference type="NCBIfam" id="TIGR03142">
    <property type="entry name" value="cytochro_ccmI"/>
    <property type="match status" value="1"/>
</dbReference>
<dbReference type="GO" id="GO:0005886">
    <property type="term" value="C:plasma membrane"/>
    <property type="evidence" value="ECO:0007669"/>
    <property type="project" value="TreeGrafter"/>
</dbReference>
<keyword evidence="3" id="KW-0201">Cytochrome c-type biogenesis</keyword>
<evidence type="ECO:0000313" key="9">
    <source>
        <dbReference type="EMBL" id="XDV10203.1"/>
    </source>
</evidence>
<reference evidence="9" key="1">
    <citation type="submission" date="2024-07" db="EMBL/GenBank/DDBJ databases">
        <title>Whole genome sequence of bacterial strains from algal surface.</title>
        <authorList>
            <person name="Kumar P."/>
        </authorList>
    </citation>
    <scope>NUCLEOTIDE SEQUENCE</scope>
    <source>
        <strain evidence="9">PP-1MA</strain>
    </source>
</reference>
<evidence type="ECO:0000256" key="2">
    <source>
        <dbReference type="ARBA" id="ARBA00022737"/>
    </source>
</evidence>
<feature type="domain" description="Cytochrome c-type biogenesis protein H TPR" evidence="8">
    <location>
        <begin position="117"/>
        <end position="272"/>
    </location>
</feature>
<dbReference type="EMBL" id="CP165718">
    <property type="protein sequence ID" value="XDV10203.1"/>
    <property type="molecule type" value="Genomic_DNA"/>
</dbReference>
<protein>
    <submittedName>
        <fullName evidence="9">C-type cytochrome biogenesis protein CcmI</fullName>
    </submittedName>
</protein>
<proteinExistence type="predicted"/>
<gene>
    <name evidence="9" type="primary">ccmI</name>
    <name evidence="9" type="ORF">AB8S08_03095</name>
</gene>
<name>A0AB39XCV6_9GAMM</name>
<evidence type="ECO:0000256" key="5">
    <source>
        <dbReference type="PROSITE-ProRule" id="PRU00339"/>
    </source>
</evidence>
<feature type="transmembrane region" description="Helical" evidence="6">
    <location>
        <begin position="91"/>
        <end position="110"/>
    </location>
</feature>
<comment type="subcellular location">
    <subcellularLocation>
        <location evidence="1">Cell envelope</location>
    </subcellularLocation>
</comment>
<dbReference type="GO" id="GO:0030313">
    <property type="term" value="C:cell envelope"/>
    <property type="evidence" value="ECO:0007669"/>
    <property type="project" value="UniProtKB-SubCell"/>
</dbReference>
<feature type="transmembrane region" description="Helical" evidence="6">
    <location>
        <begin position="6"/>
        <end position="23"/>
    </location>
</feature>
<dbReference type="PANTHER" id="PTHR47870">
    <property type="entry name" value="CYTOCHROME C-TYPE BIOGENESIS PROTEIN CCMH"/>
    <property type="match status" value="1"/>
</dbReference>
<dbReference type="InterPro" id="IPR051263">
    <property type="entry name" value="C-type_cytochrome_biogenesis"/>
</dbReference>
<keyword evidence="6" id="KW-0812">Transmembrane</keyword>
<dbReference type="InterPro" id="IPR056412">
    <property type="entry name" value="Ig_CycH"/>
</dbReference>
<keyword evidence="4 5" id="KW-0802">TPR repeat</keyword>
<sequence>MIAHIAMILAVVTAGGLFLMVTGRRQREQQRTRLDVNRELYQQRKLELVAERDDGLLTVEAFARANDELDKRFVTENSELEQVADRQMGNAVWVPAVVVMVAAVILYFTFGSWQLQRQADDALAALPDLGRKVMSDQSAQTTREELEIFALGLRQRLAQTPDDNGMVWQIYARVMTQLGQAEQAVDAFEKALAINPSNQQAQLGYAQLLVNFGEEQYLAQAAQLLVQVLQQDPTQQEALSLLGLIAYQRGDWQQAQTAWQLLQDQIAPADERFAAIQQALDDVEQRLVAADASLTVTVSLAPELQDQVPAGGTLFVYIIDPDGSRMPAAAVRQPVANFPITIELSDANAMLPEFVMSGLNRWQVMARISSDEQIEAAPGDLDAEPLVLEAGSATSVQLEISKIVND</sequence>
<evidence type="ECO:0000256" key="4">
    <source>
        <dbReference type="ARBA" id="ARBA00022803"/>
    </source>
</evidence>
<evidence type="ECO:0000259" key="8">
    <source>
        <dbReference type="Pfam" id="PF23914"/>
    </source>
</evidence>
<evidence type="ECO:0000256" key="3">
    <source>
        <dbReference type="ARBA" id="ARBA00022748"/>
    </source>
</evidence>
<dbReference type="PANTHER" id="PTHR47870:SF1">
    <property type="entry name" value="CYTOCHROME C-TYPE BIOGENESIS PROTEIN CCMH"/>
    <property type="match status" value="1"/>
</dbReference>
<dbReference type="Pfam" id="PF23914">
    <property type="entry name" value="TPR_CcmH_CycH"/>
    <property type="match status" value="1"/>
</dbReference>
<accession>A0AB39XCV6</accession>
<dbReference type="InterPro" id="IPR019734">
    <property type="entry name" value="TPR_rpt"/>
</dbReference>
<organism evidence="9">
    <name type="scientific">Pseudidiomarina sp. PP-1MA</name>
    <dbReference type="NCBI Taxonomy" id="3237706"/>
    <lineage>
        <taxon>Bacteria</taxon>
        <taxon>Pseudomonadati</taxon>
        <taxon>Pseudomonadota</taxon>
        <taxon>Gammaproteobacteria</taxon>
        <taxon>Alteromonadales</taxon>
        <taxon>Idiomarinaceae</taxon>
        <taxon>Pseudidiomarina</taxon>
    </lineage>
</organism>
<dbReference type="InterPro" id="IPR011990">
    <property type="entry name" value="TPR-like_helical_dom_sf"/>
</dbReference>
<keyword evidence="6" id="KW-1133">Transmembrane helix</keyword>
<dbReference type="InterPro" id="IPR056413">
    <property type="entry name" value="TPR_CcmH_CycH"/>
</dbReference>
<dbReference type="Gene3D" id="1.25.40.10">
    <property type="entry name" value="Tetratricopeptide repeat domain"/>
    <property type="match status" value="1"/>
</dbReference>
<dbReference type="SUPFAM" id="SSF48452">
    <property type="entry name" value="TPR-like"/>
    <property type="match status" value="1"/>
</dbReference>
<dbReference type="PROSITE" id="PS50005">
    <property type="entry name" value="TPR"/>
    <property type="match status" value="1"/>
</dbReference>
<evidence type="ECO:0000256" key="1">
    <source>
        <dbReference type="ARBA" id="ARBA00004196"/>
    </source>
</evidence>
<dbReference type="Pfam" id="PF23892">
    <property type="entry name" value="Ig_CycH"/>
    <property type="match status" value="1"/>
</dbReference>
<evidence type="ECO:0000259" key="7">
    <source>
        <dbReference type="Pfam" id="PF23892"/>
    </source>
</evidence>
<keyword evidence="2" id="KW-0677">Repeat</keyword>
<dbReference type="InterPro" id="IPR017560">
    <property type="entry name" value="Cyt_c_biogenesis_CcmI"/>
</dbReference>
<dbReference type="RefSeq" id="WP_369743540.1">
    <property type="nucleotide sequence ID" value="NZ_CP165718.1"/>
</dbReference>
<keyword evidence="6" id="KW-0472">Membrane</keyword>
<dbReference type="GO" id="GO:0017004">
    <property type="term" value="P:cytochrome complex assembly"/>
    <property type="evidence" value="ECO:0007669"/>
    <property type="project" value="UniProtKB-KW"/>
</dbReference>